<dbReference type="PATRIC" id="fig|1300341.3.peg.3512"/>
<sequence length="789" mass="87776">MNPSSLLASCLPNVANNSEMKKNLLIIYVIFTVLSCNKNAENEKVYVKDIAGLNEAIQRAKPGDDIVMANGEWNDVEIRFVGYGTEEQPISLKAETAGEVILSGKSDLKLGGDYLVVDGLKFSNGSSPSRAVIEFAMDKDTVANHSKVTNCVIVDYNKAQRNETDVWVQLKGRYNELDHCYIAGKSNRGPTVRVDLEGNRSIKNYHKITNNYFGPRPPKGGPSAETIQIGNSYTSMAPSYTLVENNFFDRCNGEVEIISSKTNFNEFRNNVFYKSEGSLVTRHGNYCTIDGNYFIGDENSEQIGGIRLIGTGHWVTNNYFYNLKGKVFRSPLAVMNGIHKSPLNRYIQVTDVVVAHNSWINCIEPLQFGVGSNTDQRDVLPASEIRSERPIRTIVANNLIYSENRDKQPVVAHDSLDGIHFKSNVINNQDVAFKPLEGFISSDFSISKLEEYIYVPATNLSSIEPYAGFEFDQIKHDVFGNSRKENNSVGAICSVNTGKPNLMDVSEYGPDWYHKKPKTTETKTHHVGSVAELITAVQQANEGDIINLTAENYELNSSLKINKKLIIQSDGPKNTTIAYKGAAKTPAFEMNPKGQLTLKDIHLKGTESQYAFASLQRDMSSLYNLQVVGGEISDFDHVLLGYKYSFSEYIKFTNTKILNCSNGLVLAAENDDKGDYNAENVFIANCQFENIEKNTINYYRGGYDESTVGGNLVVNNNIFKNCGAKENNGTLIHTYGIINVNIANNKFLNNKVNLVARLWGAKNNSHSNNEIINSGNIVVQENLPLKLMY</sequence>
<evidence type="ECO:0000313" key="1">
    <source>
        <dbReference type="EMBL" id="KPM30545.1"/>
    </source>
</evidence>
<dbReference type="STRING" id="1300341.I595_3366"/>
<dbReference type="Gene3D" id="2.160.20.10">
    <property type="entry name" value="Single-stranded right-handed beta-helix, Pectin lyase-like"/>
    <property type="match status" value="2"/>
</dbReference>
<proteinExistence type="predicted"/>
<gene>
    <name evidence="1" type="ORF">I595_3366</name>
</gene>
<keyword evidence="1" id="KW-0456">Lyase</keyword>
<dbReference type="Proteomes" id="UP000050280">
    <property type="component" value="Unassembled WGS sequence"/>
</dbReference>
<dbReference type="AlphaFoldDB" id="A0A0P7AN76"/>
<dbReference type="EMBL" id="LDJX01000008">
    <property type="protein sequence ID" value="KPM30545.1"/>
    <property type="molecule type" value="Genomic_DNA"/>
</dbReference>
<dbReference type="InterPro" id="IPR012334">
    <property type="entry name" value="Pectin_lyas_fold"/>
</dbReference>
<comment type="caution">
    <text evidence="1">The sequence shown here is derived from an EMBL/GenBank/DDBJ whole genome shotgun (WGS) entry which is preliminary data.</text>
</comment>
<name>A0A0P7AN76_9FLAO</name>
<evidence type="ECO:0000313" key="2">
    <source>
        <dbReference type="Proteomes" id="UP000050280"/>
    </source>
</evidence>
<protein>
    <submittedName>
        <fullName evidence="1">Alginate lyase</fullName>
    </submittedName>
</protein>
<organism evidence="1 2">
    <name type="scientific">Croceitalea dokdonensis DOKDO 023</name>
    <dbReference type="NCBI Taxonomy" id="1300341"/>
    <lineage>
        <taxon>Bacteria</taxon>
        <taxon>Pseudomonadati</taxon>
        <taxon>Bacteroidota</taxon>
        <taxon>Flavobacteriia</taxon>
        <taxon>Flavobacteriales</taxon>
        <taxon>Flavobacteriaceae</taxon>
        <taxon>Croceitalea</taxon>
    </lineage>
</organism>
<keyword evidence="2" id="KW-1185">Reference proteome</keyword>
<dbReference type="SUPFAM" id="SSF51126">
    <property type="entry name" value="Pectin lyase-like"/>
    <property type="match status" value="2"/>
</dbReference>
<dbReference type="Pfam" id="PF14592">
    <property type="entry name" value="Chondroitinas_B"/>
    <property type="match status" value="1"/>
</dbReference>
<dbReference type="GO" id="GO:0016829">
    <property type="term" value="F:lyase activity"/>
    <property type="evidence" value="ECO:0007669"/>
    <property type="project" value="UniProtKB-KW"/>
</dbReference>
<dbReference type="InterPro" id="IPR039513">
    <property type="entry name" value="PL-6"/>
</dbReference>
<dbReference type="CDD" id="cd14251">
    <property type="entry name" value="PL-6"/>
    <property type="match status" value="1"/>
</dbReference>
<accession>A0A0P7AN76</accession>
<dbReference type="InterPro" id="IPR006626">
    <property type="entry name" value="PbH1"/>
</dbReference>
<dbReference type="SMART" id="SM00710">
    <property type="entry name" value="PbH1"/>
    <property type="match status" value="6"/>
</dbReference>
<reference evidence="1 2" key="1">
    <citation type="submission" date="2015-09" db="EMBL/GenBank/DDBJ databases">
        <title>Genome sequence of the marine flavobacterium Croceitalea dokdonensis DOKDO 023 that contains proton- and sodium-pumping rhodopsins.</title>
        <authorList>
            <person name="Kwon S.-K."/>
            <person name="Lee H.K."/>
            <person name="Kwak M.-J."/>
            <person name="Kim J.F."/>
        </authorList>
    </citation>
    <scope>NUCLEOTIDE SEQUENCE [LARGE SCALE GENOMIC DNA]</scope>
    <source>
        <strain evidence="1 2">DOKDO 023</strain>
    </source>
</reference>
<dbReference type="InterPro" id="IPR011050">
    <property type="entry name" value="Pectin_lyase_fold/virulence"/>
</dbReference>